<sequence>MIKMPKGLWIVVADGAKALFVQNVSDTVEPDLRVMRVDEMENPPTGAQGTDQPGRRDGPGGAGRSSIEPTDWHQLAKGEFASGVAGLLNKWANAGGIDDLVIVAPPSSLGDLRAAMGPSAKGVVRAELAKDLTNHPLPKIGELVMAELAKL</sequence>
<protein>
    <submittedName>
        <fullName evidence="2">Host attachment protein</fullName>
    </submittedName>
</protein>
<dbReference type="AlphaFoldDB" id="A0A6L8LEU8"/>
<keyword evidence="3" id="KW-1185">Reference proteome</keyword>
<reference evidence="2 3" key="1">
    <citation type="submission" date="2020-01" db="EMBL/GenBank/DDBJ databases">
        <authorList>
            <person name="Chen S."/>
        </authorList>
    </citation>
    <scope>NUCLEOTIDE SEQUENCE [LARGE SCALE GENOMIC DNA]</scope>
    <source>
        <strain evidence="2 3">GS-10</strain>
    </source>
</reference>
<name>A0A6L8LEU8_9RHOB</name>
<evidence type="ECO:0000256" key="1">
    <source>
        <dbReference type="SAM" id="MobiDB-lite"/>
    </source>
</evidence>
<dbReference type="Proteomes" id="UP000479043">
    <property type="component" value="Unassembled WGS sequence"/>
</dbReference>
<dbReference type="RefSeq" id="WP_160971934.1">
    <property type="nucleotide sequence ID" value="NZ_WWEN01000002.1"/>
</dbReference>
<dbReference type="Pfam" id="PF18856">
    <property type="entry name" value="baeRF_family12"/>
    <property type="match status" value="1"/>
</dbReference>
<gene>
    <name evidence="2" type="ORF">GR167_02820</name>
</gene>
<organism evidence="2 3">
    <name type="scientific">Thalassovita mangrovi</name>
    <dbReference type="NCBI Taxonomy" id="2692236"/>
    <lineage>
        <taxon>Bacteria</taxon>
        <taxon>Pseudomonadati</taxon>
        <taxon>Pseudomonadota</taxon>
        <taxon>Alphaproteobacteria</taxon>
        <taxon>Rhodobacterales</taxon>
        <taxon>Roseobacteraceae</taxon>
        <taxon>Thalassovita</taxon>
    </lineage>
</organism>
<comment type="caution">
    <text evidence="2">The sequence shown here is derived from an EMBL/GenBank/DDBJ whole genome shotgun (WGS) entry which is preliminary data.</text>
</comment>
<dbReference type="InterPro" id="IPR041374">
    <property type="entry name" value="BaeRF_family12"/>
</dbReference>
<feature type="region of interest" description="Disordered" evidence="1">
    <location>
        <begin position="36"/>
        <end position="71"/>
    </location>
</feature>
<proteinExistence type="predicted"/>
<dbReference type="EMBL" id="WWEN01000002">
    <property type="protein sequence ID" value="MYM54223.1"/>
    <property type="molecule type" value="Genomic_DNA"/>
</dbReference>
<accession>A0A6L8LEU8</accession>
<evidence type="ECO:0000313" key="3">
    <source>
        <dbReference type="Proteomes" id="UP000479043"/>
    </source>
</evidence>
<evidence type="ECO:0000313" key="2">
    <source>
        <dbReference type="EMBL" id="MYM54223.1"/>
    </source>
</evidence>